<accession>A0ABW3DG05</accession>
<protein>
    <submittedName>
        <fullName evidence="1">DUF488 domain-containing protein</fullName>
    </submittedName>
</protein>
<evidence type="ECO:0000313" key="1">
    <source>
        <dbReference type="EMBL" id="MFD0872415.1"/>
    </source>
</evidence>
<gene>
    <name evidence="1" type="ORF">ACFQ03_25150</name>
</gene>
<dbReference type="PANTHER" id="PTHR36849:SF1">
    <property type="entry name" value="CYTOPLASMIC PROTEIN"/>
    <property type="match status" value="1"/>
</dbReference>
<sequence>MGKISVKRIYDKQAPTDGLRILVDRLWPRGMTKEAAHLDEWMKEAAPSRALRQWFAHNPDRFESFKEQYMRELDQADGEAGRTLHKLRQMVRGKEPVTLLYAAKDERYNQAVVLKEWLEEKEGMNKQS</sequence>
<dbReference type="EMBL" id="JBHTIU010000108">
    <property type="protein sequence ID" value="MFD0872415.1"/>
    <property type="molecule type" value="Genomic_DNA"/>
</dbReference>
<comment type="caution">
    <text evidence="1">The sequence shown here is derived from an EMBL/GenBank/DDBJ whole genome shotgun (WGS) entry which is preliminary data.</text>
</comment>
<proteinExistence type="predicted"/>
<dbReference type="RefSeq" id="WP_379291781.1">
    <property type="nucleotide sequence ID" value="NZ_JBHTIU010000108.1"/>
</dbReference>
<organism evidence="1 2">
    <name type="scientific">Paenibacillus residui</name>
    <dbReference type="NCBI Taxonomy" id="629724"/>
    <lineage>
        <taxon>Bacteria</taxon>
        <taxon>Bacillati</taxon>
        <taxon>Bacillota</taxon>
        <taxon>Bacilli</taxon>
        <taxon>Bacillales</taxon>
        <taxon>Paenibacillaceae</taxon>
        <taxon>Paenibacillus</taxon>
    </lineage>
</organism>
<dbReference type="InterPro" id="IPR052552">
    <property type="entry name" value="YeaO-like"/>
</dbReference>
<keyword evidence="2" id="KW-1185">Reference proteome</keyword>
<reference evidence="2" key="1">
    <citation type="journal article" date="2019" name="Int. J. Syst. Evol. Microbiol.">
        <title>The Global Catalogue of Microorganisms (GCM) 10K type strain sequencing project: providing services to taxonomists for standard genome sequencing and annotation.</title>
        <authorList>
            <consortium name="The Broad Institute Genomics Platform"/>
            <consortium name="The Broad Institute Genome Sequencing Center for Infectious Disease"/>
            <person name="Wu L."/>
            <person name="Ma J."/>
        </authorList>
    </citation>
    <scope>NUCLEOTIDE SEQUENCE [LARGE SCALE GENOMIC DNA]</scope>
    <source>
        <strain evidence="2">CCUG 57263</strain>
    </source>
</reference>
<dbReference type="Pfam" id="PF22752">
    <property type="entry name" value="DUF488-N3i"/>
    <property type="match status" value="1"/>
</dbReference>
<dbReference type="PANTHER" id="PTHR36849">
    <property type="entry name" value="CYTOPLASMIC PROTEIN-RELATED"/>
    <property type="match status" value="1"/>
</dbReference>
<name>A0ABW3DG05_9BACL</name>
<evidence type="ECO:0000313" key="2">
    <source>
        <dbReference type="Proteomes" id="UP001597120"/>
    </source>
</evidence>
<dbReference type="Proteomes" id="UP001597120">
    <property type="component" value="Unassembled WGS sequence"/>
</dbReference>